<dbReference type="PROSITE" id="PS00028">
    <property type="entry name" value="ZINC_FINGER_C2H2_1"/>
    <property type="match status" value="3"/>
</dbReference>
<dbReference type="Proteomes" id="UP000249218">
    <property type="component" value="Unassembled WGS sequence"/>
</dbReference>
<gene>
    <name evidence="8" type="primary">HaOG206718</name>
    <name evidence="8" type="ORF">B5X24_HaOG206718</name>
</gene>
<dbReference type="GO" id="GO:0008270">
    <property type="term" value="F:zinc ion binding"/>
    <property type="evidence" value="ECO:0007669"/>
    <property type="project" value="UniProtKB-KW"/>
</dbReference>
<dbReference type="OrthoDB" id="8117402at2759"/>
<evidence type="ECO:0000256" key="3">
    <source>
        <dbReference type="ARBA" id="ARBA00022771"/>
    </source>
</evidence>
<keyword evidence="2" id="KW-0677">Repeat</keyword>
<dbReference type="SMART" id="SM00355">
    <property type="entry name" value="ZnF_C2H2"/>
    <property type="match status" value="4"/>
</dbReference>
<feature type="region of interest" description="Disordered" evidence="6">
    <location>
        <begin position="73"/>
        <end position="110"/>
    </location>
</feature>
<organism evidence="8 9">
    <name type="scientific">Helicoverpa armigera</name>
    <name type="common">Cotton bollworm</name>
    <name type="synonym">Heliothis armigera</name>
    <dbReference type="NCBI Taxonomy" id="29058"/>
    <lineage>
        <taxon>Eukaryota</taxon>
        <taxon>Metazoa</taxon>
        <taxon>Ecdysozoa</taxon>
        <taxon>Arthropoda</taxon>
        <taxon>Hexapoda</taxon>
        <taxon>Insecta</taxon>
        <taxon>Pterygota</taxon>
        <taxon>Neoptera</taxon>
        <taxon>Endopterygota</taxon>
        <taxon>Lepidoptera</taxon>
        <taxon>Glossata</taxon>
        <taxon>Ditrysia</taxon>
        <taxon>Noctuoidea</taxon>
        <taxon>Noctuidae</taxon>
        <taxon>Heliothinae</taxon>
        <taxon>Helicoverpa</taxon>
    </lineage>
</organism>
<dbReference type="EMBL" id="KZ150008">
    <property type="protein sequence ID" value="PZC75156.1"/>
    <property type="molecule type" value="Genomic_DNA"/>
</dbReference>
<proteinExistence type="predicted"/>
<dbReference type="PROSITE" id="PS50157">
    <property type="entry name" value="ZINC_FINGER_C2H2_2"/>
    <property type="match status" value="1"/>
</dbReference>
<evidence type="ECO:0000256" key="5">
    <source>
        <dbReference type="PROSITE-ProRule" id="PRU00042"/>
    </source>
</evidence>
<feature type="region of interest" description="Disordered" evidence="6">
    <location>
        <begin position="200"/>
        <end position="287"/>
    </location>
</feature>
<keyword evidence="3 5" id="KW-0863">Zinc-finger</keyword>
<dbReference type="PANTHER" id="PTHR24409">
    <property type="entry name" value="ZINC FINGER PROTEIN 142"/>
    <property type="match status" value="1"/>
</dbReference>
<dbReference type="PANTHER" id="PTHR24409:SF295">
    <property type="entry name" value="AZ2-RELATED"/>
    <property type="match status" value="1"/>
</dbReference>
<dbReference type="InterPro" id="IPR013087">
    <property type="entry name" value="Znf_C2H2_type"/>
</dbReference>
<feature type="domain" description="C2H2-type" evidence="7">
    <location>
        <begin position="296"/>
        <end position="318"/>
    </location>
</feature>
<accession>A0A2W1BR56</accession>
<evidence type="ECO:0000313" key="9">
    <source>
        <dbReference type="Proteomes" id="UP000249218"/>
    </source>
</evidence>
<keyword evidence="4" id="KW-0862">Zinc</keyword>
<dbReference type="GO" id="GO:0005634">
    <property type="term" value="C:nucleus"/>
    <property type="evidence" value="ECO:0007669"/>
    <property type="project" value="TreeGrafter"/>
</dbReference>
<keyword evidence="9" id="KW-1185">Reference proteome</keyword>
<keyword evidence="1" id="KW-0479">Metal-binding</keyword>
<dbReference type="GO" id="GO:0000977">
    <property type="term" value="F:RNA polymerase II transcription regulatory region sequence-specific DNA binding"/>
    <property type="evidence" value="ECO:0007669"/>
    <property type="project" value="TreeGrafter"/>
</dbReference>
<evidence type="ECO:0000259" key="7">
    <source>
        <dbReference type="PROSITE" id="PS50157"/>
    </source>
</evidence>
<evidence type="ECO:0000256" key="2">
    <source>
        <dbReference type="ARBA" id="ARBA00022737"/>
    </source>
</evidence>
<evidence type="ECO:0000256" key="1">
    <source>
        <dbReference type="ARBA" id="ARBA00022723"/>
    </source>
</evidence>
<dbReference type="GO" id="GO:0000981">
    <property type="term" value="F:DNA-binding transcription factor activity, RNA polymerase II-specific"/>
    <property type="evidence" value="ECO:0007669"/>
    <property type="project" value="TreeGrafter"/>
</dbReference>
<sequence length="560" mass="65958">MYGHGAEHDRVCQICKEDLNNYQTLKEHYLKHHNVKYNVLGEKKEDEDEVLIKEEPMDMEELLEEPPEFLYDVDIRKQDCDEEPQQPQQPQPPPHSPTPDTSEQESDSLTYSKKVLSEDISRSIIERDSETHDVFDDFFIDHVLKKPEEGVQMPKHIVDEKKKECVEKRLEKLLHRVRLRKQCRVLEKLRIQYNRRIGMATSNGDKKEPKSIRYFKNTQKDKETENQKDINNDKGKNSEPIDQSKDDSNTQKIRTRGDEKIKDRIDDDDKEIDYRESDSESDEEEIQNRKLKFNTHQCYICFKLFKTKTELKRHCRHHFDICNEKMLKKCPFCGYVTNKQISRHIRLVHKLDLDIPYARIKERDTQTGSKYVFEIDKDCDLEIIPSISNLNKIASMKIDEKNRADKNVFLGTTKLVKKGGDWMVEKEKVKVSNEYLLPEFNKDDYLALKSVGNNYLERIRSLSIVAKKRGLKILYPCEGCEKICLTMSALKLHNRKHEINPKRFKPKVWKNKIVNGKPGKNKNSNNKRKKQYTNNNENTPTNSVTINKTPKNNKKATCTV</sequence>
<evidence type="ECO:0000256" key="6">
    <source>
        <dbReference type="SAM" id="MobiDB-lite"/>
    </source>
</evidence>
<feature type="compositionally biased region" description="Pro residues" evidence="6">
    <location>
        <begin position="87"/>
        <end position="97"/>
    </location>
</feature>
<evidence type="ECO:0000313" key="8">
    <source>
        <dbReference type="EMBL" id="PZC75156.1"/>
    </source>
</evidence>
<dbReference type="AlphaFoldDB" id="A0A2W1BR56"/>
<dbReference type="Gene3D" id="3.30.160.60">
    <property type="entry name" value="Classic Zinc Finger"/>
    <property type="match status" value="1"/>
</dbReference>
<reference evidence="8 9" key="1">
    <citation type="journal article" date="2017" name="BMC Biol.">
        <title>Genomic innovations, transcriptional plasticity and gene loss underlying the evolution and divergence of two highly polyphagous and invasive Helicoverpa pest species.</title>
        <authorList>
            <person name="Pearce S.L."/>
            <person name="Clarke D.F."/>
            <person name="East P.D."/>
            <person name="Elfekih S."/>
            <person name="Gordon K.H."/>
            <person name="Jermiin L.S."/>
            <person name="McGaughran A."/>
            <person name="Oakeshott J.G."/>
            <person name="Papanikolaou A."/>
            <person name="Perera O.P."/>
            <person name="Rane R.V."/>
            <person name="Richards S."/>
            <person name="Tay W.T."/>
            <person name="Walsh T.K."/>
            <person name="Anderson A."/>
            <person name="Anderson C.J."/>
            <person name="Asgari S."/>
            <person name="Board P.G."/>
            <person name="Bretschneider A."/>
            <person name="Campbell P.M."/>
            <person name="Chertemps T."/>
            <person name="Christeller J.T."/>
            <person name="Coppin C.W."/>
            <person name="Downes S.J."/>
            <person name="Duan G."/>
            <person name="Farnsworth C.A."/>
            <person name="Good R.T."/>
            <person name="Han L.B."/>
            <person name="Han Y.C."/>
            <person name="Hatje K."/>
            <person name="Horne I."/>
            <person name="Huang Y.P."/>
            <person name="Hughes D.S."/>
            <person name="Jacquin-Joly E."/>
            <person name="James W."/>
            <person name="Jhangiani S."/>
            <person name="Kollmar M."/>
            <person name="Kuwar S.S."/>
            <person name="Li S."/>
            <person name="Liu N.Y."/>
            <person name="Maibeche M.T."/>
            <person name="Miller J.R."/>
            <person name="Montagne N."/>
            <person name="Perry T."/>
            <person name="Qu J."/>
            <person name="Song S.V."/>
            <person name="Sutton G.G."/>
            <person name="Vogel H."/>
            <person name="Walenz B.P."/>
            <person name="Xu W."/>
            <person name="Zhang H.J."/>
            <person name="Zou Z."/>
            <person name="Batterham P."/>
            <person name="Edwards O.R."/>
            <person name="Feyereisen R."/>
            <person name="Gibbs R.A."/>
            <person name="Heckel D.G."/>
            <person name="McGrath A."/>
            <person name="Robin C."/>
            <person name="Scherer S.E."/>
            <person name="Worley K.C."/>
            <person name="Wu Y.D."/>
        </authorList>
    </citation>
    <scope>NUCLEOTIDE SEQUENCE [LARGE SCALE GENOMIC DNA]</scope>
    <source>
        <strain evidence="8">Harm_GR_Male_#8</strain>
        <tissue evidence="8">Whole organism</tissue>
    </source>
</reference>
<name>A0A2W1BR56_HELAM</name>
<feature type="region of interest" description="Disordered" evidence="6">
    <location>
        <begin position="512"/>
        <end position="560"/>
    </location>
</feature>
<feature type="compositionally biased region" description="Low complexity" evidence="6">
    <location>
        <begin position="515"/>
        <end position="524"/>
    </location>
</feature>
<feature type="compositionally biased region" description="Polar residues" evidence="6">
    <location>
        <begin position="532"/>
        <end position="560"/>
    </location>
</feature>
<protein>
    <recommendedName>
        <fullName evidence="7">C2H2-type domain-containing protein</fullName>
    </recommendedName>
</protein>
<feature type="compositionally biased region" description="Basic and acidic residues" evidence="6">
    <location>
        <begin position="218"/>
        <end position="278"/>
    </location>
</feature>
<evidence type="ECO:0000256" key="4">
    <source>
        <dbReference type="ARBA" id="ARBA00022833"/>
    </source>
</evidence>